<evidence type="ECO:0000256" key="6">
    <source>
        <dbReference type="HAMAP-Rule" id="MF_00050"/>
    </source>
</evidence>
<dbReference type="HAMAP" id="MF_00050">
    <property type="entry name" value="EF_Ts"/>
    <property type="match status" value="1"/>
</dbReference>
<dbReference type="AlphaFoldDB" id="A0A1F2UUP0"/>
<dbReference type="SUPFAM" id="SSF54713">
    <property type="entry name" value="Elongation factor Ts (EF-Ts), dimerisation domain"/>
    <property type="match status" value="1"/>
</dbReference>
<dbReference type="Gene3D" id="1.10.8.10">
    <property type="entry name" value="DNA helicase RuvA subunit, C-terminal domain"/>
    <property type="match status" value="1"/>
</dbReference>
<dbReference type="PANTHER" id="PTHR11741">
    <property type="entry name" value="ELONGATION FACTOR TS"/>
    <property type="match status" value="1"/>
</dbReference>
<sequence length="155" mass="17560">MVDIDKLKQLREETGISIALCKKALEESGNDIKKSKSLLSKWGIEKVKDKSTRITGQGSIFSYVHHNKKVASLLELLCETDFVSQNKEFQTLGQEIAMQVASLPANTLEELMSQVYIRDSSRKISDLIKEAVLKFGENIKIGRFLRWKLGETRNS</sequence>
<name>A0A1F2UUP0_9ACTN</name>
<comment type="function">
    <text evidence="5 6">Associates with the EF-Tu.GDP complex and induces the exchange of GDP to GTP. It remains bound to the aminoacyl-tRNA.EF-Tu.GTP complex up to the GTP hydrolysis stage on the ribosome.</text>
</comment>
<evidence type="ECO:0000256" key="2">
    <source>
        <dbReference type="ARBA" id="ARBA00016956"/>
    </source>
</evidence>
<dbReference type="GO" id="GO:0003746">
    <property type="term" value="F:translation elongation factor activity"/>
    <property type="evidence" value="ECO:0007669"/>
    <property type="project" value="UniProtKB-UniRule"/>
</dbReference>
<evidence type="ECO:0000313" key="8">
    <source>
        <dbReference type="EMBL" id="OFW35026.1"/>
    </source>
</evidence>
<evidence type="ECO:0000259" key="7">
    <source>
        <dbReference type="Pfam" id="PF00889"/>
    </source>
</evidence>
<dbReference type="CDD" id="cd14275">
    <property type="entry name" value="UBA_EF-Ts"/>
    <property type="match status" value="1"/>
</dbReference>
<evidence type="ECO:0000313" key="9">
    <source>
        <dbReference type="Proteomes" id="UP000178086"/>
    </source>
</evidence>
<evidence type="ECO:0000256" key="1">
    <source>
        <dbReference type="ARBA" id="ARBA00005532"/>
    </source>
</evidence>
<evidence type="ECO:0000256" key="3">
    <source>
        <dbReference type="ARBA" id="ARBA00022768"/>
    </source>
</evidence>
<evidence type="ECO:0000256" key="4">
    <source>
        <dbReference type="ARBA" id="ARBA00022917"/>
    </source>
</evidence>
<dbReference type="Gene3D" id="3.30.479.20">
    <property type="entry name" value="Elongation factor Ts, dimerisation domain"/>
    <property type="match status" value="1"/>
</dbReference>
<dbReference type="EMBL" id="MELI01000025">
    <property type="protein sequence ID" value="OFW35026.1"/>
    <property type="molecule type" value="Genomic_DNA"/>
</dbReference>
<protein>
    <recommendedName>
        <fullName evidence="2 6">Elongation factor Ts</fullName>
        <shortName evidence="6">EF-Ts</shortName>
    </recommendedName>
</protein>
<feature type="region of interest" description="Involved in Mg(2+) ion dislocation from EF-Tu" evidence="6">
    <location>
        <begin position="80"/>
        <end position="83"/>
    </location>
</feature>
<dbReference type="InterPro" id="IPR001816">
    <property type="entry name" value="Transl_elong_EFTs/EF1B"/>
</dbReference>
<feature type="domain" description="Translation elongation factor EFTs/EF1B dimerisation" evidence="7">
    <location>
        <begin position="71"/>
        <end position="148"/>
    </location>
</feature>
<dbReference type="Proteomes" id="UP000178086">
    <property type="component" value="Unassembled WGS sequence"/>
</dbReference>
<comment type="caution">
    <text evidence="8">The sequence shown here is derived from an EMBL/GenBank/DDBJ whole genome shotgun (WGS) entry which is preliminary data.</text>
</comment>
<dbReference type="PANTHER" id="PTHR11741:SF10">
    <property type="entry name" value="POLYPROTEIN OF EF-TS, CHLOROPLASTIC"/>
    <property type="match status" value="1"/>
</dbReference>
<gene>
    <name evidence="6" type="primary">tsf</name>
    <name evidence="8" type="ORF">A2074_01070</name>
</gene>
<dbReference type="InterPro" id="IPR014039">
    <property type="entry name" value="Transl_elong_EFTs/EF1B_dimer"/>
</dbReference>
<accession>A0A1F2UUP0</accession>
<organism evidence="8 9">
    <name type="scientific">Candidatus Aquicultor primus</name>
    <dbReference type="NCBI Taxonomy" id="1797195"/>
    <lineage>
        <taxon>Bacteria</taxon>
        <taxon>Bacillati</taxon>
        <taxon>Actinomycetota</taxon>
        <taxon>Candidatus Aquicultoria</taxon>
        <taxon>Candidatus Aquicultorales</taxon>
        <taxon>Candidatus Aquicultoraceae</taxon>
        <taxon>Candidatus Aquicultor</taxon>
    </lineage>
</organism>
<dbReference type="Pfam" id="PF00889">
    <property type="entry name" value="EF_TS"/>
    <property type="match status" value="1"/>
</dbReference>
<dbReference type="SUPFAM" id="SSF46934">
    <property type="entry name" value="UBA-like"/>
    <property type="match status" value="1"/>
</dbReference>
<dbReference type="InterPro" id="IPR036402">
    <property type="entry name" value="EF-Ts_dimer_sf"/>
</dbReference>
<dbReference type="GO" id="GO:0005737">
    <property type="term" value="C:cytoplasm"/>
    <property type="evidence" value="ECO:0007669"/>
    <property type="project" value="UniProtKB-SubCell"/>
</dbReference>
<dbReference type="InterPro" id="IPR009060">
    <property type="entry name" value="UBA-like_sf"/>
</dbReference>
<proteinExistence type="inferred from homology"/>
<comment type="subcellular location">
    <subcellularLocation>
        <location evidence="6">Cytoplasm</location>
    </subcellularLocation>
</comment>
<comment type="similarity">
    <text evidence="1 6">Belongs to the EF-Ts family.</text>
</comment>
<evidence type="ECO:0000256" key="5">
    <source>
        <dbReference type="ARBA" id="ARBA00025453"/>
    </source>
</evidence>
<keyword evidence="3 6" id="KW-0251">Elongation factor</keyword>
<keyword evidence="6" id="KW-0963">Cytoplasm</keyword>
<reference evidence="8 9" key="1">
    <citation type="journal article" date="2016" name="Nat. Commun.">
        <title>Thousands of microbial genomes shed light on interconnected biogeochemical processes in an aquifer system.</title>
        <authorList>
            <person name="Anantharaman K."/>
            <person name="Brown C.T."/>
            <person name="Hug L.A."/>
            <person name="Sharon I."/>
            <person name="Castelle C.J."/>
            <person name="Probst A.J."/>
            <person name="Thomas B.C."/>
            <person name="Singh A."/>
            <person name="Wilkins M.J."/>
            <person name="Karaoz U."/>
            <person name="Brodie E.L."/>
            <person name="Williams K.H."/>
            <person name="Hubbard S.S."/>
            <person name="Banfield J.F."/>
        </authorList>
    </citation>
    <scope>NUCLEOTIDE SEQUENCE [LARGE SCALE GENOMIC DNA]</scope>
</reference>
<keyword evidence="4 6" id="KW-0648">Protein biosynthesis</keyword>